<dbReference type="InterPro" id="IPR051276">
    <property type="entry name" value="Saccharopine_DH-like_oxidrdct"/>
</dbReference>
<name>A0AA41WXR1_9ALTE</name>
<accession>A0AA41WXR1</accession>
<keyword evidence="3" id="KW-1185">Reference proteome</keyword>
<dbReference type="RefSeq" id="WP_254098936.1">
    <property type="nucleotide sequence ID" value="NZ_JANATA010000004.1"/>
</dbReference>
<dbReference type="EMBL" id="JANATA010000004">
    <property type="protein sequence ID" value="MCP3428010.1"/>
    <property type="molecule type" value="Genomic_DNA"/>
</dbReference>
<organism evidence="2 3">
    <name type="scientific">Opacimonas viscosa</name>
    <dbReference type="NCBI Taxonomy" id="2961944"/>
    <lineage>
        <taxon>Bacteria</taxon>
        <taxon>Pseudomonadati</taxon>
        <taxon>Pseudomonadota</taxon>
        <taxon>Gammaproteobacteria</taxon>
        <taxon>Alteromonadales</taxon>
        <taxon>Alteromonadaceae</taxon>
        <taxon>Opacimonas</taxon>
    </lineage>
</organism>
<protein>
    <submittedName>
        <fullName evidence="2">Saccharopine dehydrogenase NADP-binding domain-containing protein</fullName>
    </submittedName>
</protein>
<dbReference type="PANTHER" id="PTHR12286">
    <property type="entry name" value="SACCHAROPINE DEHYDROGENASE-LIKE OXIDOREDUCTASE"/>
    <property type="match status" value="1"/>
</dbReference>
<evidence type="ECO:0000313" key="3">
    <source>
        <dbReference type="Proteomes" id="UP001165413"/>
    </source>
</evidence>
<feature type="domain" description="Saccharopine dehydrogenase NADP binding" evidence="1">
    <location>
        <begin position="9"/>
        <end position="130"/>
    </location>
</feature>
<proteinExistence type="predicted"/>
<dbReference type="GO" id="GO:0009247">
    <property type="term" value="P:glycolipid biosynthetic process"/>
    <property type="evidence" value="ECO:0007669"/>
    <property type="project" value="TreeGrafter"/>
</dbReference>
<dbReference type="Gene3D" id="3.40.50.720">
    <property type="entry name" value="NAD(P)-binding Rossmann-like Domain"/>
    <property type="match status" value="1"/>
</dbReference>
<reference evidence="2" key="1">
    <citation type="submission" date="2022-07" db="EMBL/GenBank/DDBJ databases">
        <title>Characterization of the Novel Bacterium Alteromonas immobilis LMIT006 and Alteromonas gregis LMIT007.</title>
        <authorList>
            <person name="Lin X."/>
        </authorList>
    </citation>
    <scope>NUCLEOTIDE SEQUENCE</scope>
    <source>
        <strain evidence="2">LMIT007</strain>
    </source>
</reference>
<dbReference type="SUPFAM" id="SSF51735">
    <property type="entry name" value="NAD(P)-binding Rossmann-fold domains"/>
    <property type="match status" value="1"/>
</dbReference>
<dbReference type="PANTHER" id="PTHR12286:SF5">
    <property type="entry name" value="SACCHAROPINE DEHYDROGENASE-LIKE OXIDOREDUCTASE"/>
    <property type="match status" value="1"/>
</dbReference>
<gene>
    <name evidence="2" type="ORF">NLF92_03500</name>
</gene>
<dbReference type="Pfam" id="PF03435">
    <property type="entry name" value="Sacchrp_dh_NADP"/>
    <property type="match status" value="1"/>
</dbReference>
<sequence>MKTETSFDIIVFGATSFVGQILVEYLANYSAEEVKWAMAGRSESKLKAVQIDKGVANIPLIVADSHDEDALHKMCEQTKVVISTVGPYALFGETLVKVCAETGTDYCDLTGEPQWIKAMLDKYETTAQTSGARLVHTAGFDSIPSDLGVWALQQKAIAQTTKPAQHIRMRVRRIKGAASGGTIASMLNVVAEAGKDPSLRKLLVNPYVLCPTGHHYSLRQTNHKKAQFETATDMWTMPFVMAAINERIVHRSNALLDDLYGTDFKYDEAMQAKSGVQAWSMTLGLGAFMLGASIGPIRRLMASKLLPKPGEGPSPEAQLKGMFDMRFYGECHDGSKLEFKVTGDRDPGYGSTAKMLTQTALCLAFDKPDLAGGSWTPAAGLGQDLVTRLAEHAGVEVVAVQ</sequence>
<dbReference type="AlphaFoldDB" id="A0AA41WXR1"/>
<dbReference type="InterPro" id="IPR036291">
    <property type="entry name" value="NAD(P)-bd_dom_sf"/>
</dbReference>
<dbReference type="InterPro" id="IPR005097">
    <property type="entry name" value="Sacchrp_dh_NADP-bd"/>
</dbReference>
<dbReference type="Proteomes" id="UP001165413">
    <property type="component" value="Unassembled WGS sequence"/>
</dbReference>
<evidence type="ECO:0000313" key="2">
    <source>
        <dbReference type="EMBL" id="MCP3428010.1"/>
    </source>
</evidence>
<comment type="caution">
    <text evidence="2">The sequence shown here is derived from an EMBL/GenBank/DDBJ whole genome shotgun (WGS) entry which is preliminary data.</text>
</comment>
<evidence type="ECO:0000259" key="1">
    <source>
        <dbReference type="Pfam" id="PF03435"/>
    </source>
</evidence>
<dbReference type="GO" id="GO:0005886">
    <property type="term" value="C:plasma membrane"/>
    <property type="evidence" value="ECO:0007669"/>
    <property type="project" value="TreeGrafter"/>
</dbReference>